<feature type="transmembrane region" description="Helical" evidence="6">
    <location>
        <begin position="396"/>
        <end position="417"/>
    </location>
</feature>
<protein>
    <submittedName>
        <fullName evidence="7">Uncharacterized protein</fullName>
    </submittedName>
</protein>
<keyword evidence="2" id="KW-1003">Cell membrane</keyword>
<feature type="transmembrane region" description="Helical" evidence="6">
    <location>
        <begin position="429"/>
        <end position="448"/>
    </location>
</feature>
<feature type="transmembrane region" description="Helical" evidence="6">
    <location>
        <begin position="46"/>
        <end position="71"/>
    </location>
</feature>
<dbReference type="STRING" id="445710.ATSB10_35370"/>
<evidence type="ECO:0000256" key="1">
    <source>
        <dbReference type="ARBA" id="ARBA00004651"/>
    </source>
</evidence>
<evidence type="ECO:0000313" key="8">
    <source>
        <dbReference type="Proteomes" id="UP000077255"/>
    </source>
</evidence>
<dbReference type="PANTHER" id="PTHR30250">
    <property type="entry name" value="PST FAMILY PREDICTED COLANIC ACID TRANSPORTER"/>
    <property type="match status" value="1"/>
</dbReference>
<dbReference type="EMBL" id="CP014841">
    <property type="protein sequence ID" value="AND70991.1"/>
    <property type="molecule type" value="Genomic_DNA"/>
</dbReference>
<evidence type="ECO:0000256" key="4">
    <source>
        <dbReference type="ARBA" id="ARBA00022989"/>
    </source>
</evidence>
<feature type="transmembrane region" description="Helical" evidence="6">
    <location>
        <begin position="262"/>
        <end position="282"/>
    </location>
</feature>
<proteinExistence type="predicted"/>
<dbReference type="RefSeq" id="WP_063673961.1">
    <property type="nucleotide sequence ID" value="NZ_CP014841.1"/>
</dbReference>
<feature type="transmembrane region" description="Helical" evidence="6">
    <location>
        <begin position="227"/>
        <end position="250"/>
    </location>
</feature>
<dbReference type="GO" id="GO:0005886">
    <property type="term" value="C:plasma membrane"/>
    <property type="evidence" value="ECO:0007669"/>
    <property type="project" value="UniProtKB-SubCell"/>
</dbReference>
<feature type="transmembrane region" description="Helical" evidence="6">
    <location>
        <begin position="92"/>
        <end position="112"/>
    </location>
</feature>
<dbReference type="Proteomes" id="UP000077255">
    <property type="component" value="Chromosome"/>
</dbReference>
<comment type="subcellular location">
    <subcellularLocation>
        <location evidence="1">Cell membrane</location>
        <topology evidence="1">Multi-pass membrane protein</topology>
    </subcellularLocation>
</comment>
<reference evidence="7 8" key="1">
    <citation type="submission" date="2016-02" db="EMBL/GenBank/DDBJ databases">
        <title>Complete genome sequencing and analysis of ATSB10, Dyella thiooxydans isolated from rhizosphere soil of sunflower (Helianthus annuus L.).</title>
        <authorList>
            <person name="Lee Y."/>
            <person name="Hwangbo K."/>
            <person name="Chung H."/>
            <person name="Yoo J."/>
            <person name="Kim K.Y."/>
            <person name="Sa T.M."/>
            <person name="Um Y."/>
            <person name="Madhaiyan M."/>
        </authorList>
    </citation>
    <scope>NUCLEOTIDE SEQUENCE [LARGE SCALE GENOMIC DNA]</scope>
    <source>
        <strain evidence="7 8">ATSB10</strain>
    </source>
</reference>
<feature type="transmembrane region" description="Helical" evidence="6">
    <location>
        <begin position="369"/>
        <end position="390"/>
    </location>
</feature>
<evidence type="ECO:0000256" key="2">
    <source>
        <dbReference type="ARBA" id="ARBA00022475"/>
    </source>
</evidence>
<feature type="transmembrane region" description="Helical" evidence="6">
    <location>
        <begin position="303"/>
        <end position="330"/>
    </location>
</feature>
<feature type="transmembrane region" description="Helical" evidence="6">
    <location>
        <begin position="454"/>
        <end position="475"/>
    </location>
</feature>
<feature type="transmembrane region" description="Helical" evidence="6">
    <location>
        <begin position="179"/>
        <end position="198"/>
    </location>
</feature>
<dbReference type="PATRIC" id="fig|445710.3.peg.3536"/>
<evidence type="ECO:0000313" key="7">
    <source>
        <dbReference type="EMBL" id="AND70991.1"/>
    </source>
</evidence>
<dbReference type="PANTHER" id="PTHR30250:SF11">
    <property type="entry name" value="O-ANTIGEN TRANSPORTER-RELATED"/>
    <property type="match status" value="1"/>
</dbReference>
<feature type="transmembrane region" description="Helical" evidence="6">
    <location>
        <begin position="336"/>
        <end position="357"/>
    </location>
</feature>
<evidence type="ECO:0000256" key="6">
    <source>
        <dbReference type="SAM" id="Phobius"/>
    </source>
</evidence>
<evidence type="ECO:0000256" key="3">
    <source>
        <dbReference type="ARBA" id="ARBA00022692"/>
    </source>
</evidence>
<keyword evidence="3 6" id="KW-0812">Transmembrane</keyword>
<keyword evidence="8" id="KW-1185">Reference proteome</keyword>
<feature type="transmembrane region" description="Helical" evidence="6">
    <location>
        <begin position="156"/>
        <end position="173"/>
    </location>
</feature>
<dbReference type="OrthoDB" id="103403at2"/>
<dbReference type="InterPro" id="IPR050833">
    <property type="entry name" value="Poly_Biosynth_Transport"/>
</dbReference>
<keyword evidence="5 6" id="KW-0472">Membrane</keyword>
<feature type="transmembrane region" description="Helical" evidence="6">
    <location>
        <begin position="124"/>
        <end position="144"/>
    </location>
</feature>
<keyword evidence="4 6" id="KW-1133">Transmembrane helix</keyword>
<dbReference type="KEGG" id="dtx:ATSB10_35370"/>
<evidence type="ECO:0000256" key="5">
    <source>
        <dbReference type="ARBA" id="ARBA00023136"/>
    </source>
</evidence>
<organism evidence="7 8">
    <name type="scientific">Dyella thiooxydans</name>
    <dbReference type="NCBI Taxonomy" id="445710"/>
    <lineage>
        <taxon>Bacteria</taxon>
        <taxon>Pseudomonadati</taxon>
        <taxon>Pseudomonadota</taxon>
        <taxon>Gammaproteobacteria</taxon>
        <taxon>Lysobacterales</taxon>
        <taxon>Rhodanobacteraceae</taxon>
        <taxon>Dyella</taxon>
    </lineage>
</organism>
<name>A0A160N4K3_9GAMM</name>
<sequence>MNDRRNTLRNTAFSSIGIYAEYFLGMVASIVIARHLGPGHYGVYSMFIWFAAIGIVVTNSGITTGVIKFISEFRGNGNEAMIRPLLTYMRRVQAWHMVLVVGLAGAGLALAGHRWANTPDLVEFLLLAAAVAMRAPYMFNIAVAKGFEAFDATARVSMVAAPLNLALVVGAVLLKASMFWFLVVYATSSAIFLGISWWQARRLVATVPPAAPMASELNQRIRRHLRIVSVTIVVGFLITSDVEIVFLNTFATSADAGYFKVAYQLATGMMLLVPGVFAAVLLPMMSKALSRGRDQAAQKFVAVTTYLVMLSAPVVIFGVCFAAPIIQLLYGSRYGAAAPVFAVAILASAIATSNQGATSLLVSADRQQTILVMVVVFGVIKLTLDALLIHQFALRGAMVAILTEAVSSTTAYVLIGLRVSGARLDGRRLAAVALASVGAALLSLPVLLLGMPVLLTVLLGGVVVLGSYGVLTLLLPCWSPGDIAQLQELHARFARNWPQPLHRLLLRAGERASARAERPA</sequence>
<dbReference type="Pfam" id="PF13440">
    <property type="entry name" value="Polysacc_synt_3"/>
    <property type="match status" value="1"/>
</dbReference>
<gene>
    <name evidence="7" type="ORF">ATSB10_35370</name>
</gene>
<feature type="transmembrane region" description="Helical" evidence="6">
    <location>
        <begin position="12"/>
        <end position="34"/>
    </location>
</feature>
<dbReference type="AlphaFoldDB" id="A0A160N4K3"/>
<accession>A0A160N4K3</accession>